<dbReference type="InterPro" id="IPR052155">
    <property type="entry name" value="Biofilm_reg_signaling"/>
</dbReference>
<dbReference type="PROSITE" id="PS50110">
    <property type="entry name" value="RESPONSE_REGULATORY"/>
    <property type="match status" value="1"/>
</dbReference>
<feature type="modified residue" description="4-aspartylphosphate" evidence="1">
    <location>
        <position position="55"/>
    </location>
</feature>
<dbReference type="SMART" id="SM00448">
    <property type="entry name" value="REC"/>
    <property type="match status" value="1"/>
</dbReference>
<dbReference type="SUPFAM" id="SSF55785">
    <property type="entry name" value="PYP-like sensor domain (PAS domain)"/>
    <property type="match status" value="1"/>
</dbReference>
<evidence type="ECO:0000313" key="9">
    <source>
        <dbReference type="Proteomes" id="UP000652427"/>
    </source>
</evidence>
<dbReference type="SUPFAM" id="SSF52172">
    <property type="entry name" value="CheY-like"/>
    <property type="match status" value="1"/>
</dbReference>
<organism evidence="8 9">
    <name type="scientific">Parasphingorhabdus flavimaris</name>
    <dbReference type="NCBI Taxonomy" id="266812"/>
    <lineage>
        <taxon>Bacteria</taxon>
        <taxon>Pseudomonadati</taxon>
        <taxon>Pseudomonadota</taxon>
        <taxon>Alphaproteobacteria</taxon>
        <taxon>Sphingomonadales</taxon>
        <taxon>Sphingomonadaceae</taxon>
        <taxon>Parasphingorhabdus</taxon>
    </lineage>
</organism>
<proteinExistence type="predicted"/>
<dbReference type="CDD" id="cd01948">
    <property type="entry name" value="EAL"/>
    <property type="match status" value="1"/>
</dbReference>
<dbReference type="CDD" id="cd00130">
    <property type="entry name" value="PAS"/>
    <property type="match status" value="1"/>
</dbReference>
<dbReference type="Gene3D" id="3.30.70.270">
    <property type="match status" value="1"/>
</dbReference>
<dbReference type="Pfam" id="PF00072">
    <property type="entry name" value="Response_reg"/>
    <property type="match status" value="1"/>
</dbReference>
<dbReference type="Gene3D" id="3.40.50.2300">
    <property type="match status" value="1"/>
</dbReference>
<evidence type="ECO:0000259" key="4">
    <source>
        <dbReference type="PROSITE" id="PS50112"/>
    </source>
</evidence>
<dbReference type="NCBIfam" id="TIGR00229">
    <property type="entry name" value="sensory_box"/>
    <property type="match status" value="1"/>
</dbReference>
<feature type="domain" description="Response regulatory" evidence="3">
    <location>
        <begin position="4"/>
        <end position="122"/>
    </location>
</feature>
<evidence type="ECO:0000256" key="2">
    <source>
        <dbReference type="SAM" id="MobiDB-lite"/>
    </source>
</evidence>
<evidence type="ECO:0000259" key="5">
    <source>
        <dbReference type="PROSITE" id="PS50113"/>
    </source>
</evidence>
<dbReference type="SUPFAM" id="SSF141868">
    <property type="entry name" value="EAL domain-like"/>
    <property type="match status" value="1"/>
</dbReference>
<dbReference type="InterPro" id="IPR000700">
    <property type="entry name" value="PAS-assoc_C"/>
</dbReference>
<reference evidence="8 9" key="1">
    <citation type="submission" date="2020-06" db="EMBL/GenBank/DDBJ databases">
        <authorList>
            <person name="Kim S.-J."/>
            <person name="Park S.-J."/>
        </authorList>
    </citation>
    <scope>NUCLEOTIDE SEQUENCE [LARGE SCALE GENOMIC DNA]</scope>
    <source>
        <strain evidence="8 9">SW-151</strain>
    </source>
</reference>
<evidence type="ECO:0000259" key="6">
    <source>
        <dbReference type="PROSITE" id="PS50883"/>
    </source>
</evidence>
<sequence length="719" mass="79735">MTTCVLIVDDRPTNLRIYAQFVTLMGERYSAVTYADPVEALHWLRDNQVDLMVVDYRMPQMNGAEFIRKVRMMPGTSEVPAIVITAHQDRECRLAALDAGATDFLQSPVSHVEFCSRALSLLTKSKKSVTLRQRASETERKHAKIGETTSIEGPSGKSMLEQIIDTIPIMINATDRSGNCLFTNAYQSALFDKDPDEMVGADFASFFEPALAANSRRRNELVLKSGLAIPHYEEKITSDGVDLIFHCNKSPLLNHKGEAIGVLTTAVDITARKFAEEHRTHLALHDMLTGLPNRVLLAENVKSTIDHCKKSNGKAALLLLDLDRFKIINDTRGHHSGDALLREVADRISRVIGSEDFAARIGGDEFAIILNKFDSVDSLNSRCTKILNAINEPYAISGVGQVISASIGVSLIPDDGDEYEEVLRMADLAMYDAKANGRNCHRFFSEDMNDIAQADAALENELRDALSENQFSLEYQPIVDAQTLEYVGLEALIRWDHPIRGRLLPIQFIRVADDSGLMDLLGNWVIGEVCREIKAHADEGIDLPRVAINVSPRQFQNHNLCDELLASIEANGIDPSKITIEITEELLIDNNDEVRATLDRIRSHGVGISIDDFGTGYSSLQYLRDLPANCLKIDRTFISRIEHSAADRAIIGTIAHLAHALGMRVVAEGVENDAQLDLLRISGCDEIQGFQIARPQRAENLRKLFDGRKVDQPSRSAEG</sequence>
<feature type="domain" description="PAC" evidence="5">
    <location>
        <begin position="217"/>
        <end position="281"/>
    </location>
</feature>
<dbReference type="Pfam" id="PF00990">
    <property type="entry name" value="GGDEF"/>
    <property type="match status" value="1"/>
</dbReference>
<dbReference type="PROSITE" id="PS50887">
    <property type="entry name" value="GGDEF"/>
    <property type="match status" value="1"/>
</dbReference>
<dbReference type="RefSeq" id="WP_176279008.1">
    <property type="nucleotide sequence ID" value="NZ_JABWMH010000002.1"/>
</dbReference>
<dbReference type="SUPFAM" id="SSF55073">
    <property type="entry name" value="Nucleotide cyclase"/>
    <property type="match status" value="1"/>
</dbReference>
<evidence type="ECO:0000256" key="1">
    <source>
        <dbReference type="PROSITE-ProRule" id="PRU00169"/>
    </source>
</evidence>
<dbReference type="InterPro" id="IPR029787">
    <property type="entry name" value="Nucleotide_cyclase"/>
</dbReference>
<dbReference type="Pfam" id="PF00563">
    <property type="entry name" value="EAL"/>
    <property type="match status" value="1"/>
</dbReference>
<feature type="domain" description="PAS" evidence="4">
    <location>
        <begin position="156"/>
        <end position="226"/>
    </location>
</feature>
<dbReference type="EMBL" id="JABWMH010000002">
    <property type="protein sequence ID" value="NVD27486.1"/>
    <property type="molecule type" value="Genomic_DNA"/>
</dbReference>
<dbReference type="Gene3D" id="3.30.450.20">
    <property type="entry name" value="PAS domain"/>
    <property type="match status" value="1"/>
</dbReference>
<dbReference type="SMART" id="SM00267">
    <property type="entry name" value="GGDEF"/>
    <property type="match status" value="1"/>
</dbReference>
<dbReference type="CDD" id="cd01949">
    <property type="entry name" value="GGDEF"/>
    <property type="match status" value="1"/>
</dbReference>
<comment type="caution">
    <text evidence="8">The sequence shown here is derived from an EMBL/GenBank/DDBJ whole genome shotgun (WGS) entry which is preliminary data.</text>
</comment>
<name>A0ABX2N1E2_9SPHN</name>
<evidence type="ECO:0000313" key="8">
    <source>
        <dbReference type="EMBL" id="NVD27486.1"/>
    </source>
</evidence>
<gene>
    <name evidence="8" type="ORF">HUO14_06160</name>
</gene>
<dbReference type="SMART" id="SM00052">
    <property type="entry name" value="EAL"/>
    <property type="match status" value="1"/>
</dbReference>
<dbReference type="Proteomes" id="UP000652427">
    <property type="component" value="Unassembled WGS sequence"/>
</dbReference>
<dbReference type="PROSITE" id="PS50113">
    <property type="entry name" value="PAC"/>
    <property type="match status" value="1"/>
</dbReference>
<accession>A0ABX2N1E2</accession>
<feature type="domain" description="EAL" evidence="6">
    <location>
        <begin position="455"/>
        <end position="709"/>
    </location>
</feature>
<dbReference type="InterPro" id="IPR035965">
    <property type="entry name" value="PAS-like_dom_sf"/>
</dbReference>
<keyword evidence="9" id="KW-1185">Reference proteome</keyword>
<dbReference type="InterPro" id="IPR043128">
    <property type="entry name" value="Rev_trsase/Diguanyl_cyclase"/>
</dbReference>
<dbReference type="PANTHER" id="PTHR44757">
    <property type="entry name" value="DIGUANYLATE CYCLASE DGCP"/>
    <property type="match status" value="1"/>
</dbReference>
<dbReference type="InterPro" id="IPR013656">
    <property type="entry name" value="PAS_4"/>
</dbReference>
<dbReference type="InterPro" id="IPR035919">
    <property type="entry name" value="EAL_sf"/>
</dbReference>
<dbReference type="PANTHER" id="PTHR44757:SF2">
    <property type="entry name" value="BIOFILM ARCHITECTURE MAINTENANCE PROTEIN MBAA"/>
    <property type="match status" value="1"/>
</dbReference>
<dbReference type="InterPro" id="IPR001633">
    <property type="entry name" value="EAL_dom"/>
</dbReference>
<evidence type="ECO:0000259" key="7">
    <source>
        <dbReference type="PROSITE" id="PS50887"/>
    </source>
</evidence>
<feature type="domain" description="GGDEF" evidence="7">
    <location>
        <begin position="313"/>
        <end position="446"/>
    </location>
</feature>
<dbReference type="NCBIfam" id="TIGR00254">
    <property type="entry name" value="GGDEF"/>
    <property type="match status" value="1"/>
</dbReference>
<dbReference type="PROSITE" id="PS50883">
    <property type="entry name" value="EAL"/>
    <property type="match status" value="1"/>
</dbReference>
<feature type="region of interest" description="Disordered" evidence="2">
    <location>
        <begin position="133"/>
        <end position="152"/>
    </location>
</feature>
<dbReference type="InterPro" id="IPR000160">
    <property type="entry name" value="GGDEF_dom"/>
</dbReference>
<dbReference type="Gene3D" id="3.20.20.450">
    <property type="entry name" value="EAL domain"/>
    <property type="match status" value="1"/>
</dbReference>
<keyword evidence="1" id="KW-0597">Phosphoprotein</keyword>
<protein>
    <submittedName>
        <fullName evidence="8">EAL domain-containing protein</fullName>
    </submittedName>
</protein>
<evidence type="ECO:0000259" key="3">
    <source>
        <dbReference type="PROSITE" id="PS50110"/>
    </source>
</evidence>
<dbReference type="PROSITE" id="PS50112">
    <property type="entry name" value="PAS"/>
    <property type="match status" value="1"/>
</dbReference>
<dbReference type="Pfam" id="PF08448">
    <property type="entry name" value="PAS_4"/>
    <property type="match status" value="1"/>
</dbReference>
<dbReference type="InterPro" id="IPR000014">
    <property type="entry name" value="PAS"/>
</dbReference>
<dbReference type="InterPro" id="IPR001789">
    <property type="entry name" value="Sig_transdc_resp-reg_receiver"/>
</dbReference>
<dbReference type="InterPro" id="IPR011006">
    <property type="entry name" value="CheY-like_superfamily"/>
</dbReference>